<dbReference type="SUPFAM" id="SSF55073">
    <property type="entry name" value="Nucleotide cyclase"/>
    <property type="match status" value="1"/>
</dbReference>
<dbReference type="KEGG" id="tao:THIAE_02060"/>
<dbReference type="STRING" id="717772.THIAE_02060"/>
<dbReference type="FunCoup" id="W0DUR2">
    <property type="interactions" value="25"/>
</dbReference>
<dbReference type="HOGENOM" id="CLU_000445_11_6_6"/>
<dbReference type="EMBL" id="CP007030">
    <property type="protein sequence ID" value="AHF00714.1"/>
    <property type="molecule type" value="Genomic_DNA"/>
</dbReference>
<evidence type="ECO:0000313" key="5">
    <source>
        <dbReference type="EMBL" id="AHF00714.1"/>
    </source>
</evidence>
<dbReference type="Pfam" id="PF13474">
    <property type="entry name" value="SnoaL_3"/>
    <property type="match status" value="1"/>
</dbReference>
<sequence>MTFFHHYLDLLFEQRNLAGIAEILHEQMTGFGTGAGEVGVNREQSIALYQQDIANAPNPIHYQIQQQHLLCLVADQAYQFNAILRLETEILQQQLVFNKLRVTLVAVQQQTQWRVTHLHASFPTDAHCEDESYPIKELEERNSWLEKRIKEKTHALEDALVEIKQVAETDKLTGLYNRHNTDKLLQSCIEQAQMLQQHFSIILIDADHFKQVNDQYGHLAGDKLLISLSQRLQALLRKDDSIGRWGGEEFLIICPQVEVFEATKLAERIGRTIAQTEFDTIGQQTLSMGVTQYQAGDDFDRLIARADQALYQAKHQGRNRVVTA</sequence>
<organism evidence="5 6">
    <name type="scientific">Thiomicrospira aerophila AL3</name>
    <dbReference type="NCBI Taxonomy" id="717772"/>
    <lineage>
        <taxon>Bacteria</taxon>
        <taxon>Pseudomonadati</taxon>
        <taxon>Pseudomonadota</taxon>
        <taxon>Gammaproteobacteria</taxon>
        <taxon>Thiotrichales</taxon>
        <taxon>Piscirickettsiaceae</taxon>
        <taxon>Thiomicrospira</taxon>
    </lineage>
</organism>
<dbReference type="NCBIfam" id="TIGR00254">
    <property type="entry name" value="GGDEF"/>
    <property type="match status" value="1"/>
</dbReference>
<gene>
    <name evidence="5" type="ORF">THIAE_02060</name>
</gene>
<accession>W0DUR2</accession>
<dbReference type="Proteomes" id="UP000005380">
    <property type="component" value="Chromosome"/>
</dbReference>
<dbReference type="OrthoDB" id="92309at2"/>
<dbReference type="Gene3D" id="3.10.450.50">
    <property type="match status" value="1"/>
</dbReference>
<name>W0DUR2_9GAMM</name>
<dbReference type="AlphaFoldDB" id="W0DUR2"/>
<dbReference type="InterPro" id="IPR000160">
    <property type="entry name" value="GGDEF_dom"/>
</dbReference>
<dbReference type="eggNOG" id="COG3706">
    <property type="taxonomic scope" value="Bacteria"/>
</dbReference>
<dbReference type="PANTHER" id="PTHR45138:SF9">
    <property type="entry name" value="DIGUANYLATE CYCLASE DGCM-RELATED"/>
    <property type="match status" value="1"/>
</dbReference>
<evidence type="ECO:0000256" key="1">
    <source>
        <dbReference type="ARBA" id="ARBA00001946"/>
    </source>
</evidence>
<dbReference type="InterPro" id="IPR037401">
    <property type="entry name" value="SnoaL-like"/>
</dbReference>
<dbReference type="PANTHER" id="PTHR45138">
    <property type="entry name" value="REGULATORY COMPONENTS OF SENSORY TRANSDUCTION SYSTEM"/>
    <property type="match status" value="1"/>
</dbReference>
<dbReference type="GO" id="GO:0052621">
    <property type="term" value="F:diguanylate cyclase activity"/>
    <property type="evidence" value="ECO:0007669"/>
    <property type="project" value="UniProtKB-EC"/>
</dbReference>
<evidence type="ECO:0000259" key="4">
    <source>
        <dbReference type="PROSITE" id="PS50887"/>
    </source>
</evidence>
<proteinExistence type="predicted"/>
<dbReference type="InterPro" id="IPR029787">
    <property type="entry name" value="Nucleotide_cyclase"/>
</dbReference>
<dbReference type="PROSITE" id="PS50887">
    <property type="entry name" value="GGDEF"/>
    <property type="match status" value="1"/>
</dbReference>
<dbReference type="FunFam" id="3.30.70.270:FF:000001">
    <property type="entry name" value="Diguanylate cyclase domain protein"/>
    <property type="match status" value="1"/>
</dbReference>
<dbReference type="InterPro" id="IPR043128">
    <property type="entry name" value="Rev_trsase/Diguanyl_cyclase"/>
</dbReference>
<keyword evidence="6" id="KW-1185">Reference proteome</keyword>
<dbReference type="Pfam" id="PF00990">
    <property type="entry name" value="GGDEF"/>
    <property type="match status" value="1"/>
</dbReference>
<evidence type="ECO:0000256" key="3">
    <source>
        <dbReference type="ARBA" id="ARBA00034247"/>
    </source>
</evidence>
<comment type="cofactor">
    <cofactor evidence="1">
        <name>Mg(2+)</name>
        <dbReference type="ChEBI" id="CHEBI:18420"/>
    </cofactor>
</comment>
<dbReference type="InParanoid" id="W0DUR2"/>
<evidence type="ECO:0000256" key="2">
    <source>
        <dbReference type="ARBA" id="ARBA00012528"/>
    </source>
</evidence>
<dbReference type="InterPro" id="IPR032710">
    <property type="entry name" value="NTF2-like_dom_sf"/>
</dbReference>
<dbReference type="InterPro" id="IPR050469">
    <property type="entry name" value="Diguanylate_Cyclase"/>
</dbReference>
<dbReference type="SMART" id="SM00267">
    <property type="entry name" value="GGDEF"/>
    <property type="match status" value="1"/>
</dbReference>
<evidence type="ECO:0000313" key="6">
    <source>
        <dbReference type="Proteomes" id="UP000005380"/>
    </source>
</evidence>
<protein>
    <recommendedName>
        <fullName evidence="2">diguanylate cyclase</fullName>
        <ecNumber evidence="2">2.7.7.65</ecNumber>
    </recommendedName>
</protein>
<comment type="catalytic activity">
    <reaction evidence="3">
        <text>2 GTP = 3',3'-c-di-GMP + 2 diphosphate</text>
        <dbReference type="Rhea" id="RHEA:24898"/>
        <dbReference type="ChEBI" id="CHEBI:33019"/>
        <dbReference type="ChEBI" id="CHEBI:37565"/>
        <dbReference type="ChEBI" id="CHEBI:58805"/>
        <dbReference type="EC" id="2.7.7.65"/>
    </reaction>
</comment>
<feature type="domain" description="GGDEF" evidence="4">
    <location>
        <begin position="197"/>
        <end position="324"/>
    </location>
</feature>
<dbReference type="SUPFAM" id="SSF54427">
    <property type="entry name" value="NTF2-like"/>
    <property type="match status" value="1"/>
</dbReference>
<dbReference type="RefSeq" id="WP_025299263.1">
    <property type="nucleotide sequence ID" value="NZ_CP007030.1"/>
</dbReference>
<dbReference type="Gene3D" id="3.30.70.270">
    <property type="match status" value="1"/>
</dbReference>
<dbReference type="EC" id="2.7.7.65" evidence="2"/>
<dbReference type="CDD" id="cd01949">
    <property type="entry name" value="GGDEF"/>
    <property type="match status" value="1"/>
</dbReference>
<reference evidence="5 6" key="1">
    <citation type="submission" date="2013-12" db="EMBL/GenBank/DDBJ databases">
        <authorList>
            <consortium name="DOE Joint Genome Institute"/>
            <person name="Kappler U."/>
            <person name="Huntemann M."/>
            <person name="Han J."/>
            <person name="Chen A."/>
            <person name="Kyrpides N."/>
            <person name="Mavromatis K."/>
            <person name="Markowitz V."/>
            <person name="Palaniappan K."/>
            <person name="Ivanova N."/>
            <person name="Schaumberg A."/>
            <person name="Pati A."/>
            <person name="Liolios K."/>
            <person name="Nordberg H.P."/>
            <person name="Cantor M.N."/>
            <person name="Hua S.X."/>
            <person name="Woyke T."/>
        </authorList>
    </citation>
    <scope>NUCLEOTIDE SEQUENCE [LARGE SCALE GENOMIC DNA]</scope>
    <source>
        <strain evidence="6">AL2</strain>
    </source>
</reference>